<sequence>MTVSFIWFDLGYTLVYQEREAVYRRFLLEQGIELSLNQIERAYHETDKLFMRKYPGALGKELSSFYPWYLGVLNYRLGLSFPLQEQVSRLSQLQDGHAGWRAYPFSLQVLQALKERSLGIGLISNWDGTARTVLKETGLLPYFDHIVISSEVHKEKPDEAIFRMALEEAKLPPQACLYVGDNYYDDVVGSAKVGMSSFLINRFGALGIEELDGVRTIASIQELPHLLDSQTKIIS</sequence>
<dbReference type="Gene3D" id="1.10.150.240">
    <property type="entry name" value="Putative phosphatase, domain 2"/>
    <property type="match status" value="1"/>
</dbReference>
<dbReference type="Proteomes" id="UP000032633">
    <property type="component" value="Chromosome"/>
</dbReference>
<dbReference type="Gene3D" id="3.40.50.1000">
    <property type="entry name" value="HAD superfamily/HAD-like"/>
    <property type="match status" value="1"/>
</dbReference>
<dbReference type="KEGG" id="pbj:VN24_16945"/>
<dbReference type="InterPro" id="IPR051828">
    <property type="entry name" value="HAD-like_hydrolase_domain"/>
</dbReference>
<dbReference type="RefSeq" id="WP_045671357.1">
    <property type="nucleotide sequence ID" value="NZ_CP011058.1"/>
</dbReference>
<dbReference type="InterPro" id="IPR036412">
    <property type="entry name" value="HAD-like_sf"/>
</dbReference>
<dbReference type="PANTHER" id="PTHR46191">
    <property type="match status" value="1"/>
</dbReference>
<dbReference type="PATRIC" id="fig|1126833.4.peg.3715"/>
<dbReference type="HOGENOM" id="CLU_045011_8_0_9"/>
<dbReference type="CDD" id="cd16415">
    <property type="entry name" value="HAD_dREG-2_like"/>
    <property type="match status" value="1"/>
</dbReference>
<dbReference type="SFLD" id="SFLDG01129">
    <property type="entry name" value="C1.5:_HAD__Beta-PGM__Phosphata"/>
    <property type="match status" value="1"/>
</dbReference>
<dbReference type="SFLD" id="SFLDS00003">
    <property type="entry name" value="Haloacid_Dehalogenase"/>
    <property type="match status" value="1"/>
</dbReference>
<proteinExistence type="predicted"/>
<evidence type="ECO:0000313" key="1">
    <source>
        <dbReference type="EMBL" id="AJY75929.1"/>
    </source>
</evidence>
<dbReference type="SUPFAM" id="SSF56784">
    <property type="entry name" value="HAD-like"/>
    <property type="match status" value="1"/>
</dbReference>
<reference evidence="2" key="2">
    <citation type="submission" date="2015-03" db="EMBL/GenBank/DDBJ databases">
        <title>Genome sequence of Paenibacillus beijingensis strain DSM 24997T.</title>
        <authorList>
            <person name="Kwak Y."/>
            <person name="Shin J.-H."/>
        </authorList>
    </citation>
    <scope>NUCLEOTIDE SEQUENCE [LARGE SCALE GENOMIC DNA]</scope>
    <source>
        <strain evidence="2">DSM 24997</strain>
    </source>
</reference>
<dbReference type="OrthoDB" id="9809962at2"/>
<accession>A0A0D5NKQ1</accession>
<dbReference type="NCBIfam" id="TIGR01549">
    <property type="entry name" value="HAD-SF-IA-v1"/>
    <property type="match status" value="1"/>
</dbReference>
<dbReference type="Pfam" id="PF13419">
    <property type="entry name" value="HAD_2"/>
    <property type="match status" value="1"/>
</dbReference>
<dbReference type="AlphaFoldDB" id="A0A0D5NKQ1"/>
<gene>
    <name evidence="1" type="ORF">VN24_16945</name>
</gene>
<reference evidence="1 2" key="1">
    <citation type="journal article" date="2015" name="J. Biotechnol.">
        <title>Complete genome sequence of Paenibacillus beijingensis 7188(T) (=DSM 24997(T)), a novel rhizobacterium from jujube garden soil.</title>
        <authorList>
            <person name="Kwak Y."/>
            <person name="Shin J.H."/>
        </authorList>
    </citation>
    <scope>NUCLEOTIDE SEQUENCE [LARGE SCALE GENOMIC DNA]</scope>
    <source>
        <strain evidence="1 2">DSM 24997</strain>
    </source>
</reference>
<organism evidence="1 2">
    <name type="scientific">Paenibacillus beijingensis</name>
    <dbReference type="NCBI Taxonomy" id="1126833"/>
    <lineage>
        <taxon>Bacteria</taxon>
        <taxon>Bacillati</taxon>
        <taxon>Bacillota</taxon>
        <taxon>Bacilli</taxon>
        <taxon>Bacillales</taxon>
        <taxon>Paenibacillaceae</taxon>
        <taxon>Paenibacillus</taxon>
    </lineage>
</organism>
<dbReference type="InterPro" id="IPR023214">
    <property type="entry name" value="HAD_sf"/>
</dbReference>
<dbReference type="PRINTS" id="PR00413">
    <property type="entry name" value="HADHALOGNASE"/>
</dbReference>
<name>A0A0D5NKQ1_9BACL</name>
<dbReference type="InterPro" id="IPR023198">
    <property type="entry name" value="PGP-like_dom2"/>
</dbReference>
<dbReference type="STRING" id="1126833.VN24_16945"/>
<protein>
    <submittedName>
        <fullName evidence="1">Haloacid dehalogenase</fullName>
    </submittedName>
</protein>
<evidence type="ECO:0000313" key="2">
    <source>
        <dbReference type="Proteomes" id="UP000032633"/>
    </source>
</evidence>
<dbReference type="InterPro" id="IPR041492">
    <property type="entry name" value="HAD_2"/>
</dbReference>
<dbReference type="PANTHER" id="PTHR46191:SF2">
    <property type="entry name" value="HALOACID DEHALOGENASE-LIKE HYDROLASE DOMAIN-CONTAINING PROTEIN 3"/>
    <property type="match status" value="1"/>
</dbReference>
<keyword evidence="2" id="KW-1185">Reference proteome</keyword>
<dbReference type="EMBL" id="CP011058">
    <property type="protein sequence ID" value="AJY75929.1"/>
    <property type="molecule type" value="Genomic_DNA"/>
</dbReference>
<dbReference type="InterPro" id="IPR006439">
    <property type="entry name" value="HAD-SF_hydro_IA"/>
</dbReference>